<dbReference type="AlphaFoldDB" id="A0A242K2Q4"/>
<dbReference type="InterPro" id="IPR001173">
    <property type="entry name" value="Glyco_trans_2-like"/>
</dbReference>
<evidence type="ECO:0000313" key="4">
    <source>
        <dbReference type="Proteomes" id="UP000195141"/>
    </source>
</evidence>
<evidence type="ECO:0000259" key="1">
    <source>
        <dbReference type="Pfam" id="PF00535"/>
    </source>
</evidence>
<dbReference type="OrthoDB" id="9810303at2"/>
<sequence length="240" mass="26896">MKVLLVIPAYNEESNILKTISSIDRFNQRKNGDYLLNYIVINDGSTDGTKEILEKANIPAIHLVSNLGIGGAVQTGYKYAFGHDYDIAVQFDGDGQHDIDSLDDLIKPILEKEADFSIGSRFLPGAKAEFQTTPMRRMGIKILSSFVRFSTREKIYDVTSGYRAANKKVIAYFAERYPISYPEPESIVHLFKKKFSVVERPVAMMERTGGVSSIQSLTSVKYMIEVSLAILVSGFMKEKD</sequence>
<dbReference type="EMBL" id="CP147247">
    <property type="protein sequence ID" value="WYJ89770.1"/>
    <property type="molecule type" value="Genomic_DNA"/>
</dbReference>
<gene>
    <name evidence="3" type="ORF">A5888_001495</name>
    <name evidence="2" type="ORF">A5888_003451</name>
</gene>
<dbReference type="Proteomes" id="UP000195141">
    <property type="component" value="Chromosome"/>
</dbReference>
<proteinExistence type="predicted"/>
<dbReference type="CDD" id="cd04179">
    <property type="entry name" value="DPM_DPG-synthase_like"/>
    <property type="match status" value="1"/>
</dbReference>
<protein>
    <recommendedName>
        <fullName evidence="1">Glycosyltransferase 2-like domain-containing protein</fullName>
    </recommendedName>
</protein>
<reference evidence="2" key="1">
    <citation type="submission" date="2017-05" db="EMBL/GenBank/DDBJ databases">
        <title>The Genome Sequence of Enterococcus sp. 9E7_DIV0242.</title>
        <authorList>
            <consortium name="The Broad Institute Genomics Platform"/>
            <consortium name="The Broad Institute Genomic Center for Infectious Diseases"/>
            <person name="Earl A."/>
            <person name="Manson A."/>
            <person name="Schwartman J."/>
            <person name="Gilmore M."/>
            <person name="Abouelleil A."/>
            <person name="Cao P."/>
            <person name="Chapman S."/>
            <person name="Cusick C."/>
            <person name="Shea T."/>
            <person name="Young S."/>
            <person name="Neafsey D."/>
            <person name="Nusbaum C."/>
            <person name="Birren B."/>
        </authorList>
    </citation>
    <scope>NUCLEOTIDE SEQUENCE [LARGE SCALE GENOMIC DNA]</scope>
    <source>
        <strain evidence="2">9E7_DIV0242</strain>
    </source>
</reference>
<dbReference type="SUPFAM" id="SSF53448">
    <property type="entry name" value="Nucleotide-diphospho-sugar transferases"/>
    <property type="match status" value="1"/>
</dbReference>
<dbReference type="Pfam" id="PF00535">
    <property type="entry name" value="Glycos_transf_2"/>
    <property type="match status" value="1"/>
</dbReference>
<dbReference type="InterPro" id="IPR029044">
    <property type="entry name" value="Nucleotide-diphossugar_trans"/>
</dbReference>
<name>A0A242K2Q4_9ENTE</name>
<dbReference type="PANTHER" id="PTHR10859:SF114">
    <property type="entry name" value="DOLICHOL-PHOSPHATE MANNOSYLTRANSFERASE"/>
    <property type="match status" value="1"/>
</dbReference>
<dbReference type="EMBL" id="NGMM01000006">
    <property type="protein sequence ID" value="OTP12870.1"/>
    <property type="molecule type" value="Genomic_DNA"/>
</dbReference>
<dbReference type="Gene3D" id="3.90.550.10">
    <property type="entry name" value="Spore Coat Polysaccharide Biosynthesis Protein SpsA, Chain A"/>
    <property type="match status" value="1"/>
</dbReference>
<accession>A0A242K2Q4</accession>
<dbReference type="PANTHER" id="PTHR10859">
    <property type="entry name" value="GLYCOSYL TRANSFERASE"/>
    <property type="match status" value="1"/>
</dbReference>
<evidence type="ECO:0000313" key="2">
    <source>
        <dbReference type="EMBL" id="OTP12870.1"/>
    </source>
</evidence>
<dbReference type="GO" id="GO:0006487">
    <property type="term" value="P:protein N-linked glycosylation"/>
    <property type="evidence" value="ECO:0007669"/>
    <property type="project" value="TreeGrafter"/>
</dbReference>
<evidence type="ECO:0000313" key="3">
    <source>
        <dbReference type="EMBL" id="WYJ89770.1"/>
    </source>
</evidence>
<dbReference type="RefSeq" id="WP_086350440.1">
    <property type="nucleotide sequence ID" value="NZ_CP147247.1"/>
</dbReference>
<reference evidence="3" key="2">
    <citation type="submission" date="2017-05" db="EMBL/GenBank/DDBJ databases">
        <authorList>
            <consortium name="The Broad Institute Genomics Platform"/>
            <consortium name="The Broad Institute Genomic Center for Infectious Diseases"/>
            <person name="Earl A."/>
            <person name="Manson A."/>
            <person name="Schwartman J."/>
            <person name="Gilmore M."/>
            <person name="Abouelleil A."/>
            <person name="Cao P."/>
            <person name="Chapman S."/>
            <person name="Cusick C."/>
            <person name="Shea T."/>
            <person name="Young S."/>
            <person name="Neafsey D."/>
            <person name="Nusbaum C."/>
            <person name="Birren B."/>
        </authorList>
    </citation>
    <scope>NUCLEOTIDE SEQUENCE</scope>
    <source>
        <strain evidence="3">9E7_DIV0242</strain>
    </source>
</reference>
<feature type="domain" description="Glycosyltransferase 2-like" evidence="1">
    <location>
        <begin position="5"/>
        <end position="170"/>
    </location>
</feature>
<reference evidence="3" key="3">
    <citation type="submission" date="2024-03" db="EMBL/GenBank/DDBJ databases">
        <title>The Genome Sequence of Enterococcus sp. DIV0242b.</title>
        <authorList>
            <consortium name="The Broad Institute Genomics Platform"/>
            <consortium name="The Broad Institute Microbial Omics Core"/>
            <consortium name="The Broad Institute Genomic Center for Infectious Diseases"/>
            <person name="Earl A."/>
            <person name="Manson A."/>
            <person name="Gilmore M."/>
            <person name="Schwartman J."/>
            <person name="Shea T."/>
            <person name="Abouelleil A."/>
            <person name="Cao P."/>
            <person name="Chapman S."/>
            <person name="Cusick C."/>
            <person name="Young S."/>
            <person name="Neafsey D."/>
            <person name="Nusbaum C."/>
            <person name="Birren B."/>
        </authorList>
    </citation>
    <scope>NUCLEOTIDE SEQUENCE</scope>
    <source>
        <strain evidence="3">9E7_DIV0242</strain>
    </source>
</reference>
<organism evidence="2">
    <name type="scientific">Candidatus Enterococcus clewellii</name>
    <dbReference type="NCBI Taxonomy" id="1834193"/>
    <lineage>
        <taxon>Bacteria</taxon>
        <taxon>Bacillati</taxon>
        <taxon>Bacillota</taxon>
        <taxon>Bacilli</taxon>
        <taxon>Lactobacillales</taxon>
        <taxon>Enterococcaceae</taxon>
        <taxon>Enterococcus</taxon>
    </lineage>
</organism>
<keyword evidence="4" id="KW-1185">Reference proteome</keyword>